<evidence type="ECO:0000256" key="1">
    <source>
        <dbReference type="ARBA" id="ARBA00022443"/>
    </source>
</evidence>
<dbReference type="InterPro" id="IPR001452">
    <property type="entry name" value="SH3_domain"/>
</dbReference>
<dbReference type="PRINTS" id="PR00452">
    <property type="entry name" value="SH3DOMAIN"/>
</dbReference>
<dbReference type="Gene3D" id="2.30.30.40">
    <property type="entry name" value="SH3 Domains"/>
    <property type="match status" value="1"/>
</dbReference>
<evidence type="ECO:0000313" key="5">
    <source>
        <dbReference type="EMBL" id="KAK7057809.1"/>
    </source>
</evidence>
<feature type="compositionally biased region" description="Basic and acidic residues" evidence="3">
    <location>
        <begin position="9"/>
        <end position="21"/>
    </location>
</feature>
<dbReference type="PANTHER" id="PTHR45929">
    <property type="entry name" value="JAK PATHWAY SIGNAL TRANSDUCTION ADAPTOR MOLECULE"/>
    <property type="match status" value="1"/>
</dbReference>
<dbReference type="GO" id="GO:0043328">
    <property type="term" value="P:protein transport to vacuole involved in ubiquitin-dependent protein catabolic process via the multivesicular body sorting pathway"/>
    <property type="evidence" value="ECO:0007669"/>
    <property type="project" value="TreeGrafter"/>
</dbReference>
<dbReference type="InterPro" id="IPR036028">
    <property type="entry name" value="SH3-like_dom_sf"/>
</dbReference>
<proteinExistence type="predicted"/>
<dbReference type="SUPFAM" id="SSF50044">
    <property type="entry name" value="SH3-domain"/>
    <property type="match status" value="1"/>
</dbReference>
<name>A0AAW0E2M2_9AGAR</name>
<comment type="caution">
    <text evidence="5">The sequence shown here is derived from an EMBL/GenBank/DDBJ whole genome shotgun (WGS) entry which is preliminary data.</text>
</comment>
<feature type="domain" description="SH3" evidence="4">
    <location>
        <begin position="25"/>
        <end position="90"/>
    </location>
</feature>
<evidence type="ECO:0000256" key="3">
    <source>
        <dbReference type="SAM" id="MobiDB-lite"/>
    </source>
</evidence>
<dbReference type="SMART" id="SM00326">
    <property type="entry name" value="SH3"/>
    <property type="match status" value="1"/>
</dbReference>
<dbReference type="EMBL" id="JAWWNJ010000004">
    <property type="protein sequence ID" value="KAK7057809.1"/>
    <property type="molecule type" value="Genomic_DNA"/>
</dbReference>
<keyword evidence="6" id="KW-1185">Reference proteome</keyword>
<accession>A0AAW0E2M2</accession>
<sequence length="95" mass="11192">MQWQGQPQPEERQTQGRRKTADGRTILHYVRAAWDFKGEYQDELDFKAGDIIAVTDTSDKDWWSGELLEASKRVPGKHLFPCNYTEPVQNRYEFE</sequence>
<dbReference type="InterPro" id="IPR050670">
    <property type="entry name" value="STAM"/>
</dbReference>
<dbReference type="AlphaFoldDB" id="A0AAW0E2M2"/>
<keyword evidence="1 2" id="KW-0728">SH3 domain</keyword>
<gene>
    <name evidence="5" type="ORF">R3P38DRAFT_2843122</name>
</gene>
<evidence type="ECO:0000256" key="2">
    <source>
        <dbReference type="PROSITE-ProRule" id="PRU00192"/>
    </source>
</evidence>
<evidence type="ECO:0000259" key="4">
    <source>
        <dbReference type="PROSITE" id="PS50002"/>
    </source>
</evidence>
<dbReference type="GO" id="GO:0033565">
    <property type="term" value="C:ESCRT-0 complex"/>
    <property type="evidence" value="ECO:0007669"/>
    <property type="project" value="TreeGrafter"/>
</dbReference>
<protein>
    <submittedName>
        <fullName evidence="5">SH3 domain-containing protein</fullName>
    </submittedName>
</protein>
<dbReference type="Proteomes" id="UP001362999">
    <property type="component" value="Unassembled WGS sequence"/>
</dbReference>
<dbReference type="Pfam" id="PF00018">
    <property type="entry name" value="SH3_1"/>
    <property type="match status" value="1"/>
</dbReference>
<organism evidence="5 6">
    <name type="scientific">Favolaschia claudopus</name>
    <dbReference type="NCBI Taxonomy" id="2862362"/>
    <lineage>
        <taxon>Eukaryota</taxon>
        <taxon>Fungi</taxon>
        <taxon>Dikarya</taxon>
        <taxon>Basidiomycota</taxon>
        <taxon>Agaricomycotina</taxon>
        <taxon>Agaricomycetes</taxon>
        <taxon>Agaricomycetidae</taxon>
        <taxon>Agaricales</taxon>
        <taxon>Marasmiineae</taxon>
        <taxon>Mycenaceae</taxon>
        <taxon>Favolaschia</taxon>
    </lineage>
</organism>
<evidence type="ECO:0000313" key="6">
    <source>
        <dbReference type="Proteomes" id="UP001362999"/>
    </source>
</evidence>
<dbReference type="PANTHER" id="PTHR45929:SF3">
    <property type="entry name" value="JAK PATHWAY SIGNAL TRANSDUCTION ADAPTOR MOLECULE"/>
    <property type="match status" value="1"/>
</dbReference>
<reference evidence="5 6" key="1">
    <citation type="journal article" date="2024" name="J Genomics">
        <title>Draft genome sequencing and assembly of Favolaschia claudopus CIRM-BRFM 2984 isolated from oak limbs.</title>
        <authorList>
            <person name="Navarro D."/>
            <person name="Drula E."/>
            <person name="Chaduli D."/>
            <person name="Cazenave R."/>
            <person name="Ahrendt S."/>
            <person name="Wang J."/>
            <person name="Lipzen A."/>
            <person name="Daum C."/>
            <person name="Barry K."/>
            <person name="Grigoriev I.V."/>
            <person name="Favel A."/>
            <person name="Rosso M.N."/>
            <person name="Martin F."/>
        </authorList>
    </citation>
    <scope>NUCLEOTIDE SEQUENCE [LARGE SCALE GENOMIC DNA]</scope>
    <source>
        <strain evidence="5 6">CIRM-BRFM 2984</strain>
    </source>
</reference>
<feature type="region of interest" description="Disordered" evidence="3">
    <location>
        <begin position="1"/>
        <end position="21"/>
    </location>
</feature>
<dbReference type="PROSITE" id="PS50002">
    <property type="entry name" value="SH3"/>
    <property type="match status" value="1"/>
</dbReference>